<comment type="caution">
    <text evidence="7">The sequence shown here is derived from an EMBL/GenBank/DDBJ whole genome shotgun (WGS) entry which is preliminary data.</text>
</comment>
<protein>
    <submittedName>
        <fullName evidence="7">Geranylgeranylglycerol-phosphate geranylgeranyltransferase</fullName>
    </submittedName>
</protein>
<evidence type="ECO:0000256" key="4">
    <source>
        <dbReference type="ARBA" id="ARBA00022989"/>
    </source>
</evidence>
<evidence type="ECO:0000256" key="6">
    <source>
        <dbReference type="SAM" id="Phobius"/>
    </source>
</evidence>
<comment type="subcellular location">
    <subcellularLocation>
        <location evidence="1">Membrane</location>
        <topology evidence="1">Multi-pass membrane protein</topology>
    </subcellularLocation>
</comment>
<evidence type="ECO:0000313" key="8">
    <source>
        <dbReference type="Proteomes" id="UP001199314"/>
    </source>
</evidence>
<feature type="transmembrane region" description="Helical" evidence="6">
    <location>
        <begin position="263"/>
        <end position="282"/>
    </location>
</feature>
<dbReference type="InterPro" id="IPR044878">
    <property type="entry name" value="UbiA_sf"/>
</dbReference>
<dbReference type="InterPro" id="IPR000537">
    <property type="entry name" value="UbiA_prenyltransferase"/>
</dbReference>
<dbReference type="RefSeq" id="WP_224460575.1">
    <property type="nucleotide sequence ID" value="NZ_JAIQZE010000003.1"/>
</dbReference>
<feature type="transmembrane region" description="Helical" evidence="6">
    <location>
        <begin position="231"/>
        <end position="251"/>
    </location>
</feature>
<evidence type="ECO:0000313" key="7">
    <source>
        <dbReference type="EMBL" id="MBZ9778220.1"/>
    </source>
</evidence>
<feature type="transmembrane region" description="Helical" evidence="6">
    <location>
        <begin position="153"/>
        <end position="172"/>
    </location>
</feature>
<dbReference type="PANTHER" id="PTHR42723:SF1">
    <property type="entry name" value="CHLOROPHYLL SYNTHASE, CHLOROPLASTIC"/>
    <property type="match status" value="1"/>
</dbReference>
<keyword evidence="3 6" id="KW-0812">Transmembrane</keyword>
<evidence type="ECO:0000256" key="2">
    <source>
        <dbReference type="ARBA" id="ARBA00022475"/>
    </source>
</evidence>
<feature type="transmembrane region" description="Helical" evidence="6">
    <location>
        <begin position="204"/>
        <end position="225"/>
    </location>
</feature>
<dbReference type="PANTHER" id="PTHR42723">
    <property type="entry name" value="CHLOROPHYLL SYNTHASE"/>
    <property type="match status" value="1"/>
</dbReference>
<dbReference type="Gene3D" id="1.20.120.1780">
    <property type="entry name" value="UbiA prenyltransferase"/>
    <property type="match status" value="1"/>
</dbReference>
<keyword evidence="5 6" id="KW-0472">Membrane</keyword>
<dbReference type="Proteomes" id="UP001199314">
    <property type="component" value="Unassembled WGS sequence"/>
</dbReference>
<feature type="transmembrane region" description="Helical" evidence="6">
    <location>
        <begin position="27"/>
        <end position="50"/>
    </location>
</feature>
<dbReference type="CDD" id="cd13961">
    <property type="entry name" value="PT_UbiA_DGGGPS"/>
    <property type="match status" value="1"/>
</dbReference>
<sequence length="283" mass="32126">MLFTAGLIRFALVPGFGVPLELNLFHYSLLALSIVFVASGGNIINDFFDVTTDSINKPDKLIIDKVISRKLALRLYFVFNVLGLGIALYLFVIQPFKHIWLVFYIIVFSPLALAFYSIWLKRVAVLGNLLVSLLVGLSLFCLGIALIDKVNYPVAFFTLLVYSFLAFLLNLCRELIKDIEDIRGDYFCIMKTLPILIGKKRSNYVIFGLLTFTILVLLSIVLAYFLNLNIFIFYVFVLIILPLILISKKTLEAKSAKDYRKISFNLKLVFLTGLCSMLTFLIL</sequence>
<evidence type="ECO:0000256" key="1">
    <source>
        <dbReference type="ARBA" id="ARBA00004141"/>
    </source>
</evidence>
<dbReference type="Gene3D" id="1.10.357.140">
    <property type="entry name" value="UbiA prenyltransferase"/>
    <property type="match status" value="1"/>
</dbReference>
<dbReference type="Pfam" id="PF01040">
    <property type="entry name" value="UbiA"/>
    <property type="match status" value="1"/>
</dbReference>
<keyword evidence="2" id="KW-1003">Cell membrane</keyword>
<feature type="transmembrane region" description="Helical" evidence="6">
    <location>
        <begin position="71"/>
        <end position="93"/>
    </location>
</feature>
<keyword evidence="8" id="KW-1185">Reference proteome</keyword>
<evidence type="ECO:0000256" key="3">
    <source>
        <dbReference type="ARBA" id="ARBA00022692"/>
    </source>
</evidence>
<dbReference type="InterPro" id="IPR050475">
    <property type="entry name" value="Prenyltransferase_related"/>
</dbReference>
<name>A0ABS7XH19_9FLAO</name>
<evidence type="ECO:0000256" key="5">
    <source>
        <dbReference type="ARBA" id="ARBA00023136"/>
    </source>
</evidence>
<feature type="transmembrane region" description="Helical" evidence="6">
    <location>
        <begin position="126"/>
        <end position="147"/>
    </location>
</feature>
<dbReference type="EMBL" id="JAIQZE010000003">
    <property type="protein sequence ID" value="MBZ9778220.1"/>
    <property type="molecule type" value="Genomic_DNA"/>
</dbReference>
<gene>
    <name evidence="7" type="ORF">LB452_04720</name>
</gene>
<feature type="transmembrane region" description="Helical" evidence="6">
    <location>
        <begin position="99"/>
        <end position="119"/>
    </location>
</feature>
<reference evidence="8" key="1">
    <citation type="submission" date="2023-07" db="EMBL/GenBank/DDBJ databases">
        <title>Novel species isolated from saline lakes on Tibetan Plateau.</title>
        <authorList>
            <person name="Lu H."/>
        </authorList>
    </citation>
    <scope>NUCLEOTIDE SEQUENCE [LARGE SCALE GENOMIC DNA]</scope>
    <source>
        <strain evidence="8">CAK8W</strain>
    </source>
</reference>
<organism evidence="7 8">
    <name type="scientific">Psychroflexus longus</name>
    <dbReference type="NCBI Taxonomy" id="2873596"/>
    <lineage>
        <taxon>Bacteria</taxon>
        <taxon>Pseudomonadati</taxon>
        <taxon>Bacteroidota</taxon>
        <taxon>Flavobacteriia</taxon>
        <taxon>Flavobacteriales</taxon>
        <taxon>Flavobacteriaceae</taxon>
        <taxon>Psychroflexus</taxon>
    </lineage>
</organism>
<accession>A0ABS7XH19</accession>
<proteinExistence type="predicted"/>
<keyword evidence="4 6" id="KW-1133">Transmembrane helix</keyword>